<evidence type="ECO:0000256" key="1">
    <source>
        <dbReference type="SAM" id="MobiDB-lite"/>
    </source>
</evidence>
<dbReference type="Proteomes" id="UP000249577">
    <property type="component" value="Unassembled WGS sequence"/>
</dbReference>
<dbReference type="SUPFAM" id="SSF52540">
    <property type="entry name" value="P-loop containing nucleoside triphosphate hydrolases"/>
    <property type="match status" value="1"/>
</dbReference>
<evidence type="ECO:0000259" key="2">
    <source>
        <dbReference type="PROSITE" id="PS50893"/>
    </source>
</evidence>
<dbReference type="GO" id="GO:0005524">
    <property type="term" value="F:ATP binding"/>
    <property type="evidence" value="ECO:0007669"/>
    <property type="project" value="InterPro"/>
</dbReference>
<dbReference type="GO" id="GO:0016887">
    <property type="term" value="F:ATP hydrolysis activity"/>
    <property type="evidence" value="ECO:0007669"/>
    <property type="project" value="InterPro"/>
</dbReference>
<reference evidence="3 4" key="1">
    <citation type="submission" date="2017-08" db="EMBL/GenBank/DDBJ databases">
        <title>Infants hospitalized years apart are colonized by the same room-sourced microbial strains.</title>
        <authorList>
            <person name="Brooks B."/>
            <person name="Olm M.R."/>
            <person name="Firek B.A."/>
            <person name="Baker R."/>
            <person name="Thomas B.C."/>
            <person name="Morowitz M.J."/>
            <person name="Banfield J.F."/>
        </authorList>
    </citation>
    <scope>NUCLEOTIDE SEQUENCE [LARGE SCALE GENOMIC DNA]</scope>
    <source>
        <strain evidence="3">S2_005_003_R2_43</strain>
    </source>
</reference>
<feature type="region of interest" description="Disordered" evidence="1">
    <location>
        <begin position="217"/>
        <end position="249"/>
    </location>
</feature>
<name>A0A2W5K6M9_ANCNO</name>
<feature type="compositionally biased region" description="Basic residues" evidence="1">
    <location>
        <begin position="226"/>
        <end position="238"/>
    </location>
</feature>
<dbReference type="InterPro" id="IPR027417">
    <property type="entry name" value="P-loop_NTPase"/>
</dbReference>
<organism evidence="3 4">
    <name type="scientific">Ancylobacter novellus</name>
    <name type="common">Thiobacillus novellus</name>
    <dbReference type="NCBI Taxonomy" id="921"/>
    <lineage>
        <taxon>Bacteria</taxon>
        <taxon>Pseudomonadati</taxon>
        <taxon>Pseudomonadota</taxon>
        <taxon>Alphaproteobacteria</taxon>
        <taxon>Hyphomicrobiales</taxon>
        <taxon>Xanthobacteraceae</taxon>
        <taxon>Ancylobacter</taxon>
    </lineage>
</organism>
<gene>
    <name evidence="3" type="ORF">DI565_18375</name>
</gene>
<dbReference type="AlphaFoldDB" id="A0A2W5K6M9"/>
<sequence length="249" mass="27176">MFELRDVWKAGGSQKDAWLLAGTTLSFPSGRRIALLGPDSAQNSAAIRLLAGIDEPDRGVIRRTGAPCWPLDFARFLEMKATLVQNANFLAQVYGVNADDMAAIAVSLSGVRAVRGKLMTQYTGPDRRALALGLTLALQFDWYFVDEKLPRPPAETAAAVEAAVADRFSRASVIWSTTKPETLEGFCDAGLLLDQGTLTFYSTFAEAVDAFQQAYGTEAGKQNDRKSRKADRRRRAARRSGEIDPQNLG</sequence>
<evidence type="ECO:0000313" key="4">
    <source>
        <dbReference type="Proteomes" id="UP000249577"/>
    </source>
</evidence>
<protein>
    <recommendedName>
        <fullName evidence="2">ABC transporter domain-containing protein</fullName>
    </recommendedName>
</protein>
<comment type="caution">
    <text evidence="3">The sequence shown here is derived from an EMBL/GenBank/DDBJ whole genome shotgun (WGS) entry which is preliminary data.</text>
</comment>
<dbReference type="PROSITE" id="PS50893">
    <property type="entry name" value="ABC_TRANSPORTER_2"/>
    <property type="match status" value="1"/>
</dbReference>
<evidence type="ECO:0000313" key="3">
    <source>
        <dbReference type="EMBL" id="PZQ11264.1"/>
    </source>
</evidence>
<feature type="domain" description="ABC transporter" evidence="2">
    <location>
        <begin position="2"/>
        <end position="220"/>
    </location>
</feature>
<proteinExistence type="predicted"/>
<dbReference type="Gene3D" id="3.40.50.300">
    <property type="entry name" value="P-loop containing nucleotide triphosphate hydrolases"/>
    <property type="match status" value="1"/>
</dbReference>
<dbReference type="InterPro" id="IPR003439">
    <property type="entry name" value="ABC_transporter-like_ATP-bd"/>
</dbReference>
<dbReference type="EMBL" id="QFPN01000012">
    <property type="protein sequence ID" value="PZQ11264.1"/>
    <property type="molecule type" value="Genomic_DNA"/>
</dbReference>
<accession>A0A2W5K6M9</accession>